<gene>
    <name evidence="3" type="ORF">HGP29_08230</name>
</gene>
<keyword evidence="2" id="KW-1133">Transmembrane helix</keyword>
<dbReference type="RefSeq" id="WP_168881888.1">
    <property type="nucleotide sequence ID" value="NZ_JABAIL010000002.1"/>
</dbReference>
<accession>A0A7X8SJ61</accession>
<feature type="coiled-coil region" evidence="1">
    <location>
        <begin position="522"/>
        <end position="591"/>
    </location>
</feature>
<proteinExistence type="predicted"/>
<dbReference type="EMBL" id="JABAIL010000002">
    <property type="protein sequence ID" value="NLR91191.1"/>
    <property type="molecule type" value="Genomic_DNA"/>
</dbReference>
<dbReference type="Proteomes" id="UP000585050">
    <property type="component" value="Unassembled WGS sequence"/>
</dbReference>
<sequence>MNINKAITYSLLSHIRSNSTLIQGPLDIFVPLIKRVLSKMNEDGIFSGKSIIEIKTYSDRLYSFDFPLPVIENILRIIEKEVNIDGEIKFSFYQDKAFEINQYVFTEFEEEIRNHKQEVKSLEKLFKDFCDSSGFEEYKNKSIFDFIEKSKLDLSKYLANKDSDIRDNFSIEAQFIDYFRSITPVYNLIKKIFLGSIISGYIEYHTSEASVKVELLLDTNFIIAALDLNTSESTHTCTTLLKIAKDQGYICKVMNITIDEITNLLKAKANNFNSSFLQKVVYPEDIYNACERRKLNKADIELIIDNLEDEIRKLGIDVIYDTSKIQNKAKYTNEYFTLIEHRNTKKAALHDATALVYVREKRGKKIYEFDKVNCWFVNNSISREGESGYIINGQQPETIKADDLLNILWLSNPQSSIDISDDELSDIGLSSLISLALNKELPATSVIRELDDNIHKYSSSEISDNDILRIATRITSKQLKDIESVNTLASDNKEEFVRRLKEEAKKQQIIDNKRFKMLEASVNELAQKAEHFYNAKEKIEKNDQLKDDELKKLRAKTREQEIKKEKEKKKLEKLEAETSEYQKNNNILEKALLDEQNKVIKIKRKDFIHKELMKWRLKSWGEFLLLVGIVLSWFLYLFWTSDFSLDKVQTDILEIKANFWISIIMSIFGFILTKITIPTLYGKYRNHSNIENFKKNLEIPEDCKDLKEVKINLKNLA</sequence>
<keyword evidence="2" id="KW-0812">Transmembrane</keyword>
<keyword evidence="4" id="KW-1185">Reference proteome</keyword>
<dbReference type="AlphaFoldDB" id="A0A7X8SJ61"/>
<feature type="transmembrane region" description="Helical" evidence="2">
    <location>
        <begin position="620"/>
        <end position="639"/>
    </location>
</feature>
<evidence type="ECO:0000256" key="2">
    <source>
        <dbReference type="SAM" id="Phobius"/>
    </source>
</evidence>
<evidence type="ECO:0008006" key="5">
    <source>
        <dbReference type="Google" id="ProtNLM"/>
    </source>
</evidence>
<keyword evidence="1" id="KW-0175">Coiled coil</keyword>
<comment type="caution">
    <text evidence="3">The sequence shown here is derived from an EMBL/GenBank/DDBJ whole genome shotgun (WGS) entry which is preliminary data.</text>
</comment>
<organism evidence="3 4">
    <name type="scientific">Flammeovirga agarivorans</name>
    <dbReference type="NCBI Taxonomy" id="2726742"/>
    <lineage>
        <taxon>Bacteria</taxon>
        <taxon>Pseudomonadati</taxon>
        <taxon>Bacteroidota</taxon>
        <taxon>Cytophagia</taxon>
        <taxon>Cytophagales</taxon>
        <taxon>Flammeovirgaceae</taxon>
        <taxon>Flammeovirga</taxon>
    </lineage>
</organism>
<feature type="coiled-coil region" evidence="1">
    <location>
        <begin position="290"/>
        <end position="317"/>
    </location>
</feature>
<evidence type="ECO:0000313" key="3">
    <source>
        <dbReference type="EMBL" id="NLR91191.1"/>
    </source>
</evidence>
<protein>
    <recommendedName>
        <fullName evidence="5">PIN domain-containing protein</fullName>
    </recommendedName>
</protein>
<keyword evidence="2" id="KW-0472">Membrane</keyword>
<evidence type="ECO:0000256" key="1">
    <source>
        <dbReference type="SAM" id="Coils"/>
    </source>
</evidence>
<feature type="transmembrane region" description="Helical" evidence="2">
    <location>
        <begin position="659"/>
        <end position="677"/>
    </location>
</feature>
<reference evidence="3 4" key="1">
    <citation type="submission" date="2020-04" db="EMBL/GenBank/DDBJ databases">
        <title>Flammeovirga sp. SR4, a novel species isolated from seawater.</title>
        <authorList>
            <person name="Wang X."/>
        </authorList>
    </citation>
    <scope>NUCLEOTIDE SEQUENCE [LARGE SCALE GENOMIC DNA]</scope>
    <source>
        <strain evidence="3 4">SR4</strain>
    </source>
</reference>
<name>A0A7X8SJ61_9BACT</name>
<evidence type="ECO:0000313" key="4">
    <source>
        <dbReference type="Proteomes" id="UP000585050"/>
    </source>
</evidence>